<evidence type="ECO:0000256" key="5">
    <source>
        <dbReference type="ARBA" id="ARBA00022705"/>
    </source>
</evidence>
<comment type="similarity">
    <text evidence="2 9 10">Belongs to the RecF family.</text>
</comment>
<dbReference type="AlphaFoldDB" id="A0A8J7PQD7"/>
<dbReference type="Pfam" id="PF02463">
    <property type="entry name" value="SMC_N"/>
    <property type="match status" value="1"/>
</dbReference>
<dbReference type="PANTHER" id="PTHR32182:SF0">
    <property type="entry name" value="DNA REPLICATION AND REPAIR PROTEIN RECF"/>
    <property type="match status" value="1"/>
</dbReference>
<keyword evidence="9 10" id="KW-0227">DNA damage</keyword>
<dbReference type="GO" id="GO:0003697">
    <property type="term" value="F:single-stranded DNA binding"/>
    <property type="evidence" value="ECO:0007669"/>
    <property type="project" value="UniProtKB-UniRule"/>
</dbReference>
<evidence type="ECO:0000259" key="11">
    <source>
        <dbReference type="Pfam" id="PF02463"/>
    </source>
</evidence>
<dbReference type="PROSITE" id="PS00618">
    <property type="entry name" value="RECF_2"/>
    <property type="match status" value="1"/>
</dbReference>
<evidence type="ECO:0000313" key="13">
    <source>
        <dbReference type="Proteomes" id="UP000664414"/>
    </source>
</evidence>
<evidence type="ECO:0000256" key="10">
    <source>
        <dbReference type="RuleBase" id="RU000578"/>
    </source>
</evidence>
<dbReference type="InterPro" id="IPR027417">
    <property type="entry name" value="P-loop_NTPase"/>
</dbReference>
<keyword evidence="9 10" id="KW-0234">DNA repair</keyword>
<comment type="function">
    <text evidence="9 10">The RecF protein is involved in DNA metabolism; it is required for DNA replication and normal SOS inducibility. RecF binds preferentially to single-stranded, linear DNA. It also seems to bind ATP.</text>
</comment>
<keyword evidence="4 9" id="KW-0963">Cytoplasm</keyword>
<evidence type="ECO:0000256" key="4">
    <source>
        <dbReference type="ARBA" id="ARBA00022490"/>
    </source>
</evidence>
<evidence type="ECO:0000256" key="2">
    <source>
        <dbReference type="ARBA" id="ARBA00008016"/>
    </source>
</evidence>
<dbReference type="HAMAP" id="MF_00365">
    <property type="entry name" value="RecF"/>
    <property type="match status" value="1"/>
</dbReference>
<dbReference type="GO" id="GO:0006302">
    <property type="term" value="P:double-strand break repair"/>
    <property type="evidence" value="ECO:0007669"/>
    <property type="project" value="TreeGrafter"/>
</dbReference>
<evidence type="ECO:0000313" key="12">
    <source>
        <dbReference type="EMBL" id="MBN9412602.1"/>
    </source>
</evidence>
<comment type="subcellular location">
    <subcellularLocation>
        <location evidence="1 9 10">Cytoplasm</location>
    </subcellularLocation>
</comment>
<keyword evidence="5 9" id="KW-0235">DNA replication</keyword>
<evidence type="ECO:0000256" key="3">
    <source>
        <dbReference type="ARBA" id="ARBA00020170"/>
    </source>
</evidence>
<dbReference type="InterPro" id="IPR042174">
    <property type="entry name" value="RecF_2"/>
</dbReference>
<proteinExistence type="inferred from homology"/>
<dbReference type="GO" id="GO:0000731">
    <property type="term" value="P:DNA synthesis involved in DNA repair"/>
    <property type="evidence" value="ECO:0007669"/>
    <property type="project" value="TreeGrafter"/>
</dbReference>
<keyword evidence="8 9" id="KW-0238">DNA-binding</keyword>
<evidence type="ECO:0000256" key="8">
    <source>
        <dbReference type="ARBA" id="ARBA00023125"/>
    </source>
</evidence>
<gene>
    <name evidence="9 12" type="primary">recF</name>
    <name evidence="12" type="ORF">J0H12_01570</name>
</gene>
<evidence type="ECO:0000256" key="1">
    <source>
        <dbReference type="ARBA" id="ARBA00004496"/>
    </source>
</evidence>
<dbReference type="Proteomes" id="UP000664414">
    <property type="component" value="Unassembled WGS sequence"/>
</dbReference>
<dbReference type="Gene3D" id="3.40.50.300">
    <property type="entry name" value="P-loop containing nucleotide triphosphate hydrolases"/>
    <property type="match status" value="1"/>
</dbReference>
<accession>A0A8J7PQD7</accession>
<protein>
    <recommendedName>
        <fullName evidence="3 9">DNA replication and repair protein RecF</fullName>
    </recommendedName>
</protein>
<feature type="binding site" evidence="9">
    <location>
        <begin position="45"/>
        <end position="52"/>
    </location>
    <ligand>
        <name>ATP</name>
        <dbReference type="ChEBI" id="CHEBI:30616"/>
    </ligand>
</feature>
<dbReference type="InterPro" id="IPR018078">
    <property type="entry name" value="DNA-binding_RecF_CS"/>
</dbReference>
<evidence type="ECO:0000256" key="6">
    <source>
        <dbReference type="ARBA" id="ARBA00022741"/>
    </source>
</evidence>
<dbReference type="GO" id="GO:0009432">
    <property type="term" value="P:SOS response"/>
    <property type="evidence" value="ECO:0007669"/>
    <property type="project" value="UniProtKB-UniRule"/>
</dbReference>
<keyword evidence="6 9" id="KW-0547">Nucleotide-binding</keyword>
<dbReference type="EMBL" id="JAFKGL010000011">
    <property type="protein sequence ID" value="MBN9412602.1"/>
    <property type="molecule type" value="Genomic_DNA"/>
</dbReference>
<organism evidence="12 13">
    <name type="scientific">Candidatus Paracaedimonas acanthamoebae</name>
    <dbReference type="NCBI Taxonomy" id="244581"/>
    <lineage>
        <taxon>Bacteria</taxon>
        <taxon>Pseudomonadati</taxon>
        <taxon>Pseudomonadota</taxon>
        <taxon>Alphaproteobacteria</taxon>
        <taxon>Holosporales</taxon>
        <taxon>Caedimonadaceae</taxon>
        <taxon>Candidatus Paracaedimonas</taxon>
    </lineage>
</organism>
<dbReference type="GO" id="GO:0005737">
    <property type="term" value="C:cytoplasm"/>
    <property type="evidence" value="ECO:0007669"/>
    <property type="project" value="UniProtKB-SubCell"/>
</dbReference>
<evidence type="ECO:0000256" key="7">
    <source>
        <dbReference type="ARBA" id="ARBA00022840"/>
    </source>
</evidence>
<dbReference type="Gene3D" id="1.20.1050.90">
    <property type="entry name" value="RecF/RecN/SMC, N-terminal domain"/>
    <property type="match status" value="1"/>
</dbReference>
<evidence type="ECO:0000256" key="9">
    <source>
        <dbReference type="HAMAP-Rule" id="MF_00365"/>
    </source>
</evidence>
<dbReference type="SUPFAM" id="SSF52540">
    <property type="entry name" value="P-loop containing nucleoside triphosphate hydrolases"/>
    <property type="match status" value="1"/>
</dbReference>
<comment type="caution">
    <text evidence="12">The sequence shown here is derived from an EMBL/GenBank/DDBJ whole genome shotgun (WGS) entry which is preliminary data.</text>
</comment>
<dbReference type="InterPro" id="IPR001238">
    <property type="entry name" value="DNA-binding_RecF"/>
</dbReference>
<dbReference type="GO" id="GO:0006260">
    <property type="term" value="P:DNA replication"/>
    <property type="evidence" value="ECO:0007669"/>
    <property type="project" value="UniProtKB-UniRule"/>
</dbReference>
<sequence>MTFLSEASSPQPFLECSLSRIRLKDFRCYTEAELSCDARPVVLTGPNGAGKTNILEAISFLSPGRGLRRATLSEVSRHRESGHSWGISTTVEGPNFSHEISTGIEIGQESERRVLKIDHEIVRSQANLTEYLNIIWLTPQMDRIFQEASSARRRFLDRLIYSLDAEHARRLARYEHYLRERARVLKLGVRDPHWLSTLEQNMGASGVAVAASRKNFVEMFSQSQSWALGTFPRPLLHIQGQVEEWLETEPALAVEERLTHHLALSRERDAEAGGASEGPHKTDLKVYFKTQERPADQCSTGEQKALLLAIILATARLKAYSDQRRPIILLDEVVAHLDEGRRQALFTEILALNMQAWMTGTDPSVFLSMSTKFQHFHIENAIIHPMN</sequence>
<name>A0A8J7PQD7_9PROT</name>
<dbReference type="NCBIfam" id="TIGR00611">
    <property type="entry name" value="recf"/>
    <property type="match status" value="1"/>
</dbReference>
<keyword evidence="9 10" id="KW-0742">SOS response</keyword>
<dbReference type="InterPro" id="IPR003395">
    <property type="entry name" value="RecF/RecN/SMC_N"/>
</dbReference>
<dbReference type="GO" id="GO:0005524">
    <property type="term" value="F:ATP binding"/>
    <property type="evidence" value="ECO:0007669"/>
    <property type="project" value="UniProtKB-UniRule"/>
</dbReference>
<dbReference type="PANTHER" id="PTHR32182">
    <property type="entry name" value="DNA REPLICATION AND REPAIR PROTEIN RECF"/>
    <property type="match status" value="1"/>
</dbReference>
<dbReference type="PROSITE" id="PS00617">
    <property type="entry name" value="RECF_1"/>
    <property type="match status" value="1"/>
</dbReference>
<reference evidence="12" key="1">
    <citation type="submission" date="2021-02" db="EMBL/GenBank/DDBJ databases">
        <title>Thiocyanate and organic carbon inputs drive convergent selection for specific autotrophic Afipia and Thiobacillus strains within complex microbiomes.</title>
        <authorList>
            <person name="Huddy R.J."/>
            <person name="Sachdeva R."/>
            <person name="Kadzinga F."/>
            <person name="Kantor R.S."/>
            <person name="Harrison S.T.L."/>
            <person name="Banfield J.F."/>
        </authorList>
    </citation>
    <scope>NUCLEOTIDE SEQUENCE</scope>
    <source>
        <strain evidence="12">SCN18_10_11_15_R4_P_38_20</strain>
    </source>
</reference>
<feature type="domain" description="RecF/RecN/SMC N-terminal" evidence="11">
    <location>
        <begin position="18"/>
        <end position="381"/>
    </location>
</feature>
<keyword evidence="7 9" id="KW-0067">ATP-binding</keyword>